<gene>
    <name evidence="1" type="ORF">PFX98_05275</name>
</gene>
<dbReference type="Proteomes" id="UP001177769">
    <property type="component" value="Chromosome"/>
</dbReference>
<keyword evidence="2" id="KW-1185">Reference proteome</keyword>
<protein>
    <recommendedName>
        <fullName evidence="3">Response regulator transcription factor</fullName>
    </recommendedName>
</protein>
<dbReference type="SUPFAM" id="SSF52172">
    <property type="entry name" value="CheY-like"/>
    <property type="match status" value="1"/>
</dbReference>
<dbReference type="EMBL" id="CP116346">
    <property type="protein sequence ID" value="WIT13020.1"/>
    <property type="molecule type" value="Genomic_DNA"/>
</dbReference>
<name>A0AA95ND70_9BURK</name>
<evidence type="ECO:0000313" key="1">
    <source>
        <dbReference type="EMBL" id="WIT13020.1"/>
    </source>
</evidence>
<sequence length="215" mass="24365">MRSVFLLRRCTQSIHRSRAALLQSDWELAGSSERLSECADWLGRLRPDVLACDLRLFDGHVSRLLRGLRHEAWAPKVLLFSSSADEVLLYDTLASGAHGYWMERQTSISLAMALDALYEGRALMSPMIARQALAALALPRLSLEEAHQLRLRSLEPGQEPTFVQPLLSLLSLGLLPREIAQLWELALEQVEQALAQIYRRLHRVRIFHEPDLPVA</sequence>
<evidence type="ECO:0008006" key="3">
    <source>
        <dbReference type="Google" id="ProtNLM"/>
    </source>
</evidence>
<dbReference type="RefSeq" id="WP_285234123.1">
    <property type="nucleotide sequence ID" value="NZ_CP116346.1"/>
</dbReference>
<dbReference type="KEGG" id="pais:PFX98_05275"/>
<proteinExistence type="predicted"/>
<accession>A0AA95ND70</accession>
<dbReference type="InterPro" id="IPR011006">
    <property type="entry name" value="CheY-like_superfamily"/>
</dbReference>
<evidence type="ECO:0000313" key="2">
    <source>
        <dbReference type="Proteomes" id="UP001177769"/>
    </source>
</evidence>
<dbReference type="AlphaFoldDB" id="A0AA95ND70"/>
<dbReference type="Gene3D" id="3.40.50.2300">
    <property type="match status" value="1"/>
</dbReference>
<organism evidence="1 2">
    <name type="scientific">Paucibacter sediminis</name>
    <dbReference type="NCBI Taxonomy" id="3019553"/>
    <lineage>
        <taxon>Bacteria</taxon>
        <taxon>Pseudomonadati</taxon>
        <taxon>Pseudomonadota</taxon>
        <taxon>Betaproteobacteria</taxon>
        <taxon>Burkholderiales</taxon>
        <taxon>Sphaerotilaceae</taxon>
        <taxon>Roseateles</taxon>
    </lineage>
</organism>
<reference evidence="1" key="1">
    <citation type="submission" date="2023-01" db="EMBL/GenBank/DDBJ databases">
        <title>Whole genome sequence of Paucibacter sp. S2-9 isolated from pond sediment.</title>
        <authorList>
            <person name="Jung J.Y."/>
        </authorList>
    </citation>
    <scope>NUCLEOTIDE SEQUENCE</scope>
    <source>
        <strain evidence="1">S2-9</strain>
    </source>
</reference>